<feature type="transmembrane region" description="Helical" evidence="6">
    <location>
        <begin position="112"/>
        <end position="133"/>
    </location>
</feature>
<evidence type="ECO:0000256" key="6">
    <source>
        <dbReference type="SAM" id="Phobius"/>
    </source>
</evidence>
<gene>
    <name evidence="7" type="ORF">PhCBS80983_g03809</name>
</gene>
<accession>A0A507E057</accession>
<evidence type="ECO:0000256" key="3">
    <source>
        <dbReference type="ARBA" id="ARBA00022989"/>
    </source>
</evidence>
<dbReference type="Pfam" id="PF00335">
    <property type="entry name" value="Tetraspanin"/>
    <property type="match status" value="1"/>
</dbReference>
<keyword evidence="3 6" id="KW-1133">Transmembrane helix</keyword>
<keyword evidence="2 6" id="KW-0812">Transmembrane</keyword>
<comment type="subcellular location">
    <subcellularLocation>
        <location evidence="1">Membrane</location>
        <topology evidence="1">Multi-pass membrane protein</topology>
    </subcellularLocation>
</comment>
<protein>
    <recommendedName>
        <fullName evidence="9">Tetraspanin Tsp2</fullName>
    </recommendedName>
</protein>
<feature type="region of interest" description="Disordered" evidence="5">
    <location>
        <begin position="1"/>
        <end position="46"/>
    </location>
</feature>
<dbReference type="AlphaFoldDB" id="A0A507E057"/>
<evidence type="ECO:0000313" key="7">
    <source>
        <dbReference type="EMBL" id="TPX57459.1"/>
    </source>
</evidence>
<name>A0A507E057_9FUNG</name>
<feature type="transmembrane region" description="Helical" evidence="6">
    <location>
        <begin position="188"/>
        <end position="205"/>
    </location>
</feature>
<sequence>MSNKNRHESSGPTPAVPRKSALRYSKDSVEVIGPESRHMSIQSRPSILNASDKVVEDENDSEADDVFVDVPTDDPPEEPLARPISGYSRRSYISNLSLINRKNLARFGISKMIFLLSNTLLTFLGLSVSLFGVFTLINQYTSASFMRLIRVDILFLVTVTSGLAACVGMIGFLGAFMHRKRIISIHSLLLWPILAGLIVTGYMSYNQLNNAKWNNYLSDKWVGIGDQKAVVQDRYSCCGFYSSLDRPLGMGHCLIPQFPDSAAASPSQPQQRMRSRAKRQTAIAAEIPTQPVIDPAAKAGCYKPWNSFATSFLRTIYISAFSCIPLVLFVFIVGLLAANHIYD</sequence>
<dbReference type="STRING" id="109895.A0A507E057"/>
<evidence type="ECO:0008006" key="9">
    <source>
        <dbReference type="Google" id="ProtNLM"/>
    </source>
</evidence>
<dbReference type="EMBL" id="QEAQ01000052">
    <property type="protein sequence ID" value="TPX57459.1"/>
    <property type="molecule type" value="Genomic_DNA"/>
</dbReference>
<evidence type="ECO:0000256" key="1">
    <source>
        <dbReference type="ARBA" id="ARBA00004141"/>
    </source>
</evidence>
<keyword evidence="8" id="KW-1185">Reference proteome</keyword>
<organism evidence="7 8">
    <name type="scientific">Powellomyces hirtus</name>
    <dbReference type="NCBI Taxonomy" id="109895"/>
    <lineage>
        <taxon>Eukaryota</taxon>
        <taxon>Fungi</taxon>
        <taxon>Fungi incertae sedis</taxon>
        <taxon>Chytridiomycota</taxon>
        <taxon>Chytridiomycota incertae sedis</taxon>
        <taxon>Chytridiomycetes</taxon>
        <taxon>Spizellomycetales</taxon>
        <taxon>Powellomycetaceae</taxon>
        <taxon>Powellomyces</taxon>
    </lineage>
</organism>
<feature type="transmembrane region" description="Helical" evidence="6">
    <location>
        <begin position="316"/>
        <end position="338"/>
    </location>
</feature>
<evidence type="ECO:0000313" key="8">
    <source>
        <dbReference type="Proteomes" id="UP000318582"/>
    </source>
</evidence>
<evidence type="ECO:0000256" key="2">
    <source>
        <dbReference type="ARBA" id="ARBA00022692"/>
    </source>
</evidence>
<keyword evidence="4 6" id="KW-0472">Membrane</keyword>
<evidence type="ECO:0000256" key="4">
    <source>
        <dbReference type="ARBA" id="ARBA00023136"/>
    </source>
</evidence>
<dbReference type="Proteomes" id="UP000318582">
    <property type="component" value="Unassembled WGS sequence"/>
</dbReference>
<comment type="caution">
    <text evidence="7">The sequence shown here is derived from an EMBL/GenBank/DDBJ whole genome shotgun (WGS) entry which is preliminary data.</text>
</comment>
<evidence type="ECO:0000256" key="5">
    <source>
        <dbReference type="SAM" id="MobiDB-lite"/>
    </source>
</evidence>
<proteinExistence type="predicted"/>
<feature type="transmembrane region" description="Helical" evidence="6">
    <location>
        <begin position="153"/>
        <end position="176"/>
    </location>
</feature>
<reference evidence="7 8" key="1">
    <citation type="journal article" date="2019" name="Sci. Rep.">
        <title>Comparative genomics of chytrid fungi reveal insights into the obligate biotrophic and pathogenic lifestyle of Synchytrium endobioticum.</title>
        <authorList>
            <person name="van de Vossenberg B.T.L.H."/>
            <person name="Warris S."/>
            <person name="Nguyen H.D.T."/>
            <person name="van Gent-Pelzer M.P.E."/>
            <person name="Joly D.L."/>
            <person name="van de Geest H.C."/>
            <person name="Bonants P.J.M."/>
            <person name="Smith D.S."/>
            <person name="Levesque C.A."/>
            <person name="van der Lee T.A.J."/>
        </authorList>
    </citation>
    <scope>NUCLEOTIDE SEQUENCE [LARGE SCALE GENOMIC DNA]</scope>
    <source>
        <strain evidence="7 8">CBS 809.83</strain>
    </source>
</reference>
<dbReference type="InterPro" id="IPR018499">
    <property type="entry name" value="Tetraspanin/Peripherin"/>
</dbReference>
<dbReference type="GO" id="GO:0016020">
    <property type="term" value="C:membrane"/>
    <property type="evidence" value="ECO:0007669"/>
    <property type="project" value="UniProtKB-SubCell"/>
</dbReference>